<dbReference type="OrthoDB" id="2018886at2759"/>
<name>A0A836BAV9_9CHLO</name>
<evidence type="ECO:0000313" key="2">
    <source>
        <dbReference type="Proteomes" id="UP000613740"/>
    </source>
</evidence>
<dbReference type="InterPro" id="IPR024060">
    <property type="entry name" value="Ureidoglycolate_lyase_dom_sf"/>
</dbReference>
<accession>A0A836BAV9</accession>
<evidence type="ECO:0000313" key="1">
    <source>
        <dbReference type="EMBL" id="KAG2452394.1"/>
    </source>
</evidence>
<comment type="caution">
    <text evidence="1">The sequence shown here is derived from an EMBL/GenBank/DDBJ whole genome shotgun (WGS) entry which is preliminary data.</text>
</comment>
<protein>
    <recommendedName>
        <fullName evidence="3">Ureidoglycolate hydrolase</fullName>
    </recommendedName>
</protein>
<dbReference type="AlphaFoldDB" id="A0A836BAV9"/>
<evidence type="ECO:0008006" key="3">
    <source>
        <dbReference type="Google" id="ProtNLM"/>
    </source>
</evidence>
<dbReference type="InterPro" id="IPR011051">
    <property type="entry name" value="RmlC_Cupin_sf"/>
</dbReference>
<keyword evidence="2" id="KW-1185">Reference proteome</keyword>
<dbReference type="GO" id="GO:0004848">
    <property type="term" value="F:ureidoglycolate hydrolase activity"/>
    <property type="evidence" value="ECO:0007669"/>
    <property type="project" value="InterPro"/>
</dbReference>
<proteinExistence type="predicted"/>
<dbReference type="SUPFAM" id="SSF51182">
    <property type="entry name" value="RmlC-like cupins"/>
    <property type="match status" value="1"/>
</dbReference>
<dbReference type="Gene3D" id="2.60.120.480">
    <property type="entry name" value="Ureidoglycolate hydrolase"/>
    <property type="match status" value="1"/>
</dbReference>
<gene>
    <name evidence="1" type="ORF">HYH02_002637</name>
</gene>
<dbReference type="EMBL" id="JAEHOD010000005">
    <property type="protein sequence ID" value="KAG2452394.1"/>
    <property type="molecule type" value="Genomic_DNA"/>
</dbReference>
<organism evidence="1 2">
    <name type="scientific">Chlamydomonas schloesseri</name>
    <dbReference type="NCBI Taxonomy" id="2026947"/>
    <lineage>
        <taxon>Eukaryota</taxon>
        <taxon>Viridiplantae</taxon>
        <taxon>Chlorophyta</taxon>
        <taxon>core chlorophytes</taxon>
        <taxon>Chlorophyceae</taxon>
        <taxon>CS clade</taxon>
        <taxon>Chlamydomonadales</taxon>
        <taxon>Chlamydomonadaceae</taxon>
        <taxon>Chlamydomonas</taxon>
    </lineage>
</organism>
<sequence length="206" mass="23068">MQSLIAKRCSLSRPVPRTNRTSFAPRAQASANETQTLKQVVLNVTPLTPENIKPFGQIVTTSDDGKLFDKEDAQLVLDQGTPRFYIMKLPARGLRFHRITYHGKCTQCLGSLTPGHPWYVALAAPTLSLDRWPKPEDIRVFKIPFGCFVKFEVGTWHAGPLFGAPGTGIDFYNLELADTNVVDHNTHDYRRDNGLEFVVLDEELAA</sequence>
<dbReference type="PANTHER" id="PTHR35721">
    <property type="entry name" value="UREIDOGLYCOLATE HYDROLASE"/>
    <property type="match status" value="1"/>
</dbReference>
<dbReference type="PANTHER" id="PTHR35721:SF1">
    <property type="entry name" value="UREIDOGLYCOLATE HYDROLASE"/>
    <property type="match status" value="1"/>
</dbReference>
<reference evidence="1" key="1">
    <citation type="journal article" date="2020" name="bioRxiv">
        <title>Comparative genomics of Chlamydomonas.</title>
        <authorList>
            <person name="Craig R.J."/>
            <person name="Hasan A.R."/>
            <person name="Ness R.W."/>
            <person name="Keightley P.D."/>
        </authorList>
    </citation>
    <scope>NUCLEOTIDE SEQUENCE</scope>
    <source>
        <strain evidence="1">CCAP 11/173</strain>
    </source>
</reference>
<dbReference type="Proteomes" id="UP000613740">
    <property type="component" value="Unassembled WGS sequence"/>
</dbReference>